<evidence type="ECO:0000313" key="2">
    <source>
        <dbReference type="Proteomes" id="UP001597506"/>
    </source>
</evidence>
<evidence type="ECO:0000313" key="1">
    <source>
        <dbReference type="EMBL" id="MFD2679255.1"/>
    </source>
</evidence>
<accession>A0ABW5RLU4</accession>
<protein>
    <submittedName>
        <fullName evidence="1">Uncharacterized protein</fullName>
    </submittedName>
</protein>
<dbReference type="EMBL" id="JBHUMF010000002">
    <property type="protein sequence ID" value="MFD2679255.1"/>
    <property type="molecule type" value="Genomic_DNA"/>
</dbReference>
<comment type="caution">
    <text evidence="1">The sequence shown here is derived from an EMBL/GenBank/DDBJ whole genome shotgun (WGS) entry which is preliminary data.</text>
</comment>
<dbReference type="Proteomes" id="UP001597506">
    <property type="component" value="Unassembled WGS sequence"/>
</dbReference>
<reference evidence="2" key="1">
    <citation type="journal article" date="2019" name="Int. J. Syst. Evol. Microbiol.">
        <title>The Global Catalogue of Microorganisms (GCM) 10K type strain sequencing project: providing services to taxonomists for standard genome sequencing and annotation.</title>
        <authorList>
            <consortium name="The Broad Institute Genomics Platform"/>
            <consortium name="The Broad Institute Genome Sequencing Center for Infectious Disease"/>
            <person name="Wu L."/>
            <person name="Ma J."/>
        </authorList>
    </citation>
    <scope>NUCLEOTIDE SEQUENCE [LARGE SCALE GENOMIC DNA]</scope>
    <source>
        <strain evidence="2">KCTC 3913</strain>
    </source>
</reference>
<sequence length="122" mass="14316">MKRIQTIADIEALKIQSNIAKSFLNVVELEFMNWFEAEGTEESLTSFRLPNHACIYYLEGERDTSFIANQSLFIEYVEKEVTDDCTYFRIGIMNDHEMSVIFFVEGMLDEQFEQSLQERSCD</sequence>
<dbReference type="RefSeq" id="WP_377931743.1">
    <property type="nucleotide sequence ID" value="NZ_JBHUMF010000002.1"/>
</dbReference>
<organism evidence="1 2">
    <name type="scientific">Bacillus seohaeanensis</name>
    <dbReference type="NCBI Taxonomy" id="284580"/>
    <lineage>
        <taxon>Bacteria</taxon>
        <taxon>Bacillati</taxon>
        <taxon>Bacillota</taxon>
        <taxon>Bacilli</taxon>
        <taxon>Bacillales</taxon>
        <taxon>Bacillaceae</taxon>
        <taxon>Bacillus</taxon>
    </lineage>
</organism>
<keyword evidence="2" id="KW-1185">Reference proteome</keyword>
<name>A0ABW5RLU4_9BACI</name>
<gene>
    <name evidence="1" type="ORF">ACFSUL_00665</name>
</gene>
<proteinExistence type="predicted"/>